<protein>
    <submittedName>
        <fullName evidence="1">Uncharacterized protein</fullName>
    </submittedName>
</protein>
<sequence>MNSRFITTLLDNATILTAQVGEWALRQMQPARDSLVREAEQVSREALREVLVAKEAEEEVAEPDVRSLTVRDVAIGTALATGVPVEDVLARLEKIESRHPYCNGCGSTHAPEQTCLRWASESGIPASGADASPPVDGGAIPPRISPAGGPQLSETITEVLAGHMFSHGDTFESRGYCTCGECPWDWREWRVHVAPLIAQALQAQ</sequence>
<dbReference type="Proteomes" id="UP000515734">
    <property type="component" value="Chromosome"/>
</dbReference>
<dbReference type="EMBL" id="AP023287">
    <property type="protein sequence ID" value="BCI55006.1"/>
    <property type="molecule type" value="Genomic_DNA"/>
</dbReference>
<dbReference type="RefSeq" id="WP_185292772.1">
    <property type="nucleotide sequence ID" value="NZ_AP023287.1"/>
</dbReference>
<organism evidence="1 2">
    <name type="scientific">Mycolicibacterium litorale</name>
    <dbReference type="NCBI Taxonomy" id="758802"/>
    <lineage>
        <taxon>Bacteria</taxon>
        <taxon>Bacillati</taxon>
        <taxon>Actinomycetota</taxon>
        <taxon>Actinomycetes</taxon>
        <taxon>Mycobacteriales</taxon>
        <taxon>Mycobacteriaceae</taxon>
        <taxon>Mycolicibacterium</taxon>
    </lineage>
</organism>
<accession>A0A6S6PAJ0</accession>
<name>A0A6S6PAJ0_9MYCO</name>
<dbReference type="AlphaFoldDB" id="A0A6S6PAJ0"/>
<proteinExistence type="predicted"/>
<evidence type="ECO:0000313" key="1">
    <source>
        <dbReference type="EMBL" id="BCI55006.1"/>
    </source>
</evidence>
<evidence type="ECO:0000313" key="2">
    <source>
        <dbReference type="Proteomes" id="UP000515734"/>
    </source>
</evidence>
<reference evidence="1 2" key="1">
    <citation type="submission" date="2020-07" db="EMBL/GenBank/DDBJ databases">
        <title>Complete genome sequence of Mycolicibacterium litorale like strain isolated from cardiac implantable electronic device infection.</title>
        <authorList>
            <person name="Fukano H."/>
            <person name="Miyama H."/>
            <person name="Hoshino Y."/>
        </authorList>
    </citation>
    <scope>NUCLEOTIDE SEQUENCE [LARGE SCALE GENOMIC DNA]</scope>
    <source>
        <strain evidence="1 2">NIIDNTM18</strain>
    </source>
</reference>
<gene>
    <name evidence="1" type="ORF">NIIDNTM18_42840</name>
</gene>